<accession>A0A7R9Q119</accession>
<keyword evidence="3 13" id="KW-0444">Lipid biosynthesis</keyword>
<keyword evidence="8 13" id="KW-0560">Oxidoreductase</keyword>
<keyword evidence="9" id="KW-0408">Iron</keyword>
<dbReference type="InterPro" id="IPR001522">
    <property type="entry name" value="FADS-1_CS"/>
</dbReference>
<dbReference type="CDD" id="cd03505">
    <property type="entry name" value="Delta9-FADS-like"/>
    <property type="match status" value="1"/>
</dbReference>
<dbReference type="Pfam" id="PF00487">
    <property type="entry name" value="FA_desaturase"/>
    <property type="match status" value="1"/>
</dbReference>
<dbReference type="Proteomes" id="UP000759131">
    <property type="component" value="Unassembled WGS sequence"/>
</dbReference>
<evidence type="ECO:0000313" key="17">
    <source>
        <dbReference type="Proteomes" id="UP000759131"/>
    </source>
</evidence>
<feature type="domain" description="Fatty acid desaturase" evidence="15">
    <location>
        <begin position="30"/>
        <end position="235"/>
    </location>
</feature>
<evidence type="ECO:0000256" key="4">
    <source>
        <dbReference type="ARBA" id="ARBA00022692"/>
    </source>
</evidence>
<keyword evidence="6" id="KW-0276">Fatty acid metabolism</keyword>
<protein>
    <recommendedName>
        <fullName evidence="15">Fatty acid desaturase domain-containing protein</fullName>
    </recommendedName>
</protein>
<sequence length="343" mass="39964">MIKNENNNPSDKTPAKPVYKRELVYNHIIWMPFVHISAAYGLYLACGAHRLWSHRSYKANLPLQMILMVFQTLAFLSPAYEWARDHRLHHKHSDTDADPHNSRRGFFFSHIGWLMYRKHPDVREKGKTIDMSDLLADPIVQFQFKHYLVLGAFIWGFIPWYIPHWLWAETLWNSWFVSVMLRYVVSMHSTLLINSAAHMWGMRPYDKSIAPVEANARHFLMGEGFHNYHHSFPMDYSQSELGAIDVFNPATAFIDMFAAIGWAYDLKKASIDVVKSRQTRCGDIHYKSITSRLSEQIVGSFVIFMPIWVITILRMNVFLWPVIGIALYLITCHPNGFSAKNDK</sequence>
<feature type="transmembrane region" description="Helical" evidence="14">
    <location>
        <begin position="23"/>
        <end position="43"/>
    </location>
</feature>
<dbReference type="AlphaFoldDB" id="A0A7R9Q119"/>
<feature type="transmembrane region" description="Helical" evidence="14">
    <location>
        <begin position="319"/>
        <end position="337"/>
    </location>
</feature>
<dbReference type="GO" id="GO:0005506">
    <property type="term" value="F:iron ion binding"/>
    <property type="evidence" value="ECO:0007669"/>
    <property type="project" value="TreeGrafter"/>
</dbReference>
<dbReference type="PANTHER" id="PTHR11351">
    <property type="entry name" value="ACYL-COA DESATURASE"/>
    <property type="match status" value="1"/>
</dbReference>
<keyword evidence="5" id="KW-0479">Metal-binding</keyword>
<evidence type="ECO:0000256" key="1">
    <source>
        <dbReference type="ARBA" id="ARBA00004141"/>
    </source>
</evidence>
<comment type="cofactor">
    <cofactor evidence="13">
        <name>Fe(2+)</name>
        <dbReference type="ChEBI" id="CHEBI:29033"/>
    </cofactor>
</comment>
<dbReference type="GO" id="GO:0005789">
    <property type="term" value="C:endoplasmic reticulum membrane"/>
    <property type="evidence" value="ECO:0007669"/>
    <property type="project" value="TreeGrafter"/>
</dbReference>
<feature type="transmembrane region" description="Helical" evidence="14">
    <location>
        <begin position="147"/>
        <end position="166"/>
    </location>
</feature>
<evidence type="ECO:0000256" key="9">
    <source>
        <dbReference type="ARBA" id="ARBA00023004"/>
    </source>
</evidence>
<reference evidence="16" key="1">
    <citation type="submission" date="2020-11" db="EMBL/GenBank/DDBJ databases">
        <authorList>
            <person name="Tran Van P."/>
        </authorList>
    </citation>
    <scope>NUCLEOTIDE SEQUENCE</scope>
</reference>
<evidence type="ECO:0000256" key="14">
    <source>
        <dbReference type="SAM" id="Phobius"/>
    </source>
</evidence>
<keyword evidence="4 13" id="KW-0812">Transmembrane</keyword>
<comment type="subcellular location">
    <subcellularLocation>
        <location evidence="1">Membrane</location>
        <topology evidence="1">Multi-pass membrane protein</topology>
    </subcellularLocation>
</comment>
<keyword evidence="10" id="KW-0443">Lipid metabolism</keyword>
<dbReference type="PRINTS" id="PR00075">
    <property type="entry name" value="FACDDSATRASE"/>
</dbReference>
<dbReference type="EMBL" id="CAJPIZ010004939">
    <property type="protein sequence ID" value="CAG2108109.1"/>
    <property type="molecule type" value="Genomic_DNA"/>
</dbReference>
<name>A0A7R9Q119_9ACAR</name>
<dbReference type="GO" id="GO:0006636">
    <property type="term" value="P:unsaturated fatty acid biosynthetic process"/>
    <property type="evidence" value="ECO:0007669"/>
    <property type="project" value="TreeGrafter"/>
</dbReference>
<keyword evidence="17" id="KW-1185">Reference proteome</keyword>
<comment type="domain">
    <text evidence="13">The histidine box domains are involved in binding the catalytic metal ions.</text>
</comment>
<dbReference type="PROSITE" id="PS00476">
    <property type="entry name" value="FATTY_ACID_DESATUR_1"/>
    <property type="match status" value="1"/>
</dbReference>
<dbReference type="OrthoDB" id="9988030at2759"/>
<gene>
    <name evidence="16" type="ORF">OSB1V03_LOCUS8104</name>
</gene>
<dbReference type="EMBL" id="OC859514">
    <property type="protein sequence ID" value="CAD7627679.1"/>
    <property type="molecule type" value="Genomic_DNA"/>
</dbReference>
<proteinExistence type="inferred from homology"/>
<evidence type="ECO:0000256" key="5">
    <source>
        <dbReference type="ARBA" id="ARBA00022723"/>
    </source>
</evidence>
<feature type="transmembrane region" description="Helical" evidence="14">
    <location>
        <begin position="63"/>
        <end position="83"/>
    </location>
</feature>
<evidence type="ECO:0000256" key="7">
    <source>
        <dbReference type="ARBA" id="ARBA00022989"/>
    </source>
</evidence>
<evidence type="ECO:0000256" key="11">
    <source>
        <dbReference type="ARBA" id="ARBA00023136"/>
    </source>
</evidence>
<evidence type="ECO:0000256" key="6">
    <source>
        <dbReference type="ARBA" id="ARBA00022832"/>
    </source>
</evidence>
<feature type="transmembrane region" description="Helical" evidence="14">
    <location>
        <begin position="297"/>
        <end position="313"/>
    </location>
</feature>
<evidence type="ECO:0000256" key="13">
    <source>
        <dbReference type="RuleBase" id="RU000581"/>
    </source>
</evidence>
<evidence type="ECO:0000256" key="3">
    <source>
        <dbReference type="ARBA" id="ARBA00022516"/>
    </source>
</evidence>
<dbReference type="PANTHER" id="PTHR11351:SF31">
    <property type="entry name" value="DESATURASE 1, ISOFORM A-RELATED"/>
    <property type="match status" value="1"/>
</dbReference>
<dbReference type="InterPro" id="IPR005804">
    <property type="entry name" value="FA_desaturase_dom"/>
</dbReference>
<keyword evidence="12 13" id="KW-0275">Fatty acid biosynthesis</keyword>
<evidence type="ECO:0000313" key="16">
    <source>
        <dbReference type="EMBL" id="CAD7627679.1"/>
    </source>
</evidence>
<evidence type="ECO:0000256" key="8">
    <source>
        <dbReference type="ARBA" id="ARBA00023002"/>
    </source>
</evidence>
<evidence type="ECO:0000259" key="15">
    <source>
        <dbReference type="Pfam" id="PF00487"/>
    </source>
</evidence>
<evidence type="ECO:0000256" key="12">
    <source>
        <dbReference type="ARBA" id="ARBA00023160"/>
    </source>
</evidence>
<comment type="similarity">
    <text evidence="2 13">Belongs to the fatty acid desaturase type 1 family.</text>
</comment>
<keyword evidence="11 14" id="KW-0472">Membrane</keyword>
<dbReference type="GO" id="GO:0004768">
    <property type="term" value="F:stearoyl-CoA 9-desaturase activity"/>
    <property type="evidence" value="ECO:0007669"/>
    <property type="project" value="TreeGrafter"/>
</dbReference>
<evidence type="ECO:0000256" key="2">
    <source>
        <dbReference type="ARBA" id="ARBA00009295"/>
    </source>
</evidence>
<dbReference type="InterPro" id="IPR015876">
    <property type="entry name" value="Acyl-CoA_DS"/>
</dbReference>
<keyword evidence="7 14" id="KW-1133">Transmembrane helix</keyword>
<feature type="transmembrane region" description="Helical" evidence="14">
    <location>
        <begin position="172"/>
        <end position="193"/>
    </location>
</feature>
<organism evidence="16">
    <name type="scientific">Medioppia subpectinata</name>
    <dbReference type="NCBI Taxonomy" id="1979941"/>
    <lineage>
        <taxon>Eukaryota</taxon>
        <taxon>Metazoa</taxon>
        <taxon>Ecdysozoa</taxon>
        <taxon>Arthropoda</taxon>
        <taxon>Chelicerata</taxon>
        <taxon>Arachnida</taxon>
        <taxon>Acari</taxon>
        <taxon>Acariformes</taxon>
        <taxon>Sarcoptiformes</taxon>
        <taxon>Oribatida</taxon>
        <taxon>Brachypylina</taxon>
        <taxon>Oppioidea</taxon>
        <taxon>Oppiidae</taxon>
        <taxon>Medioppia</taxon>
    </lineage>
</organism>
<evidence type="ECO:0000256" key="10">
    <source>
        <dbReference type="ARBA" id="ARBA00023098"/>
    </source>
</evidence>